<feature type="transmembrane region" description="Helical" evidence="1">
    <location>
        <begin position="81"/>
        <end position="100"/>
    </location>
</feature>
<dbReference type="InterPro" id="IPR036938">
    <property type="entry name" value="PAP2/HPO_sf"/>
</dbReference>
<feature type="domain" description="Phosphatidic acid phosphatase type 2/haloperoxidase" evidence="2">
    <location>
        <begin position="104"/>
        <end position="221"/>
    </location>
</feature>
<dbReference type="OrthoDB" id="5289372at2"/>
<name>A0A1E7JT90_9ACTN</name>
<protein>
    <recommendedName>
        <fullName evidence="2">Phosphatidic acid phosphatase type 2/haloperoxidase domain-containing protein</fullName>
    </recommendedName>
</protein>
<dbReference type="Pfam" id="PF01569">
    <property type="entry name" value="PAP2"/>
    <property type="match status" value="1"/>
</dbReference>
<organism evidence="3 4">
    <name type="scientific">Streptomyces abyssalis</name>
    <dbReference type="NCBI Taxonomy" id="933944"/>
    <lineage>
        <taxon>Bacteria</taxon>
        <taxon>Bacillati</taxon>
        <taxon>Actinomycetota</taxon>
        <taxon>Actinomycetes</taxon>
        <taxon>Kitasatosporales</taxon>
        <taxon>Streptomycetaceae</taxon>
        <taxon>Streptomyces</taxon>
    </lineage>
</organism>
<sequence>MHGPTHAPPPARPRTANSPASAARWLWTALALGTATLTVILLVEAGWRPLLRVDGDVAGLLHAHALANPAWTGTNRVLTDWVWDPVTMRILVGVAAVWVWLRGERLLAVWCVATAALGVGVQQGLKALLDRERPQWQQPVDSAHFAAMPSGHAMTAAVACVLVLWLVQRSGAGQALRATVLALVCISVAGVCLTRIVLGVHWLTDTVVGAMLGIALASASAGLWISLENRKAAEPARTPADD</sequence>
<dbReference type="PANTHER" id="PTHR14969:SF13">
    <property type="entry name" value="AT30094P"/>
    <property type="match status" value="1"/>
</dbReference>
<evidence type="ECO:0000313" key="3">
    <source>
        <dbReference type="EMBL" id="OEU92102.1"/>
    </source>
</evidence>
<comment type="caution">
    <text evidence="3">The sequence shown here is derived from an EMBL/GenBank/DDBJ whole genome shotgun (WGS) entry which is preliminary data.</text>
</comment>
<feature type="transmembrane region" description="Helical" evidence="1">
    <location>
        <begin position="208"/>
        <end position="227"/>
    </location>
</feature>
<dbReference type="PANTHER" id="PTHR14969">
    <property type="entry name" value="SPHINGOSINE-1-PHOSPHATE PHOSPHOHYDROLASE"/>
    <property type="match status" value="1"/>
</dbReference>
<feature type="transmembrane region" description="Helical" evidence="1">
    <location>
        <begin position="145"/>
        <end position="167"/>
    </location>
</feature>
<proteinExistence type="predicted"/>
<dbReference type="SUPFAM" id="SSF48317">
    <property type="entry name" value="Acid phosphatase/Vanadium-dependent haloperoxidase"/>
    <property type="match status" value="1"/>
</dbReference>
<dbReference type="Gene3D" id="1.20.144.10">
    <property type="entry name" value="Phosphatidic acid phosphatase type 2/haloperoxidase"/>
    <property type="match status" value="1"/>
</dbReference>
<keyword evidence="1" id="KW-1133">Transmembrane helix</keyword>
<gene>
    <name evidence="3" type="ORF">AN215_06680</name>
</gene>
<accession>A0A1E7JT90</accession>
<keyword evidence="4" id="KW-1185">Reference proteome</keyword>
<evidence type="ECO:0000313" key="4">
    <source>
        <dbReference type="Proteomes" id="UP000176087"/>
    </source>
</evidence>
<dbReference type="CDD" id="cd03392">
    <property type="entry name" value="PAP2_like_2"/>
    <property type="match status" value="1"/>
</dbReference>
<evidence type="ECO:0000259" key="2">
    <source>
        <dbReference type="SMART" id="SM00014"/>
    </source>
</evidence>
<dbReference type="RefSeq" id="WP_070009687.1">
    <property type="nucleotide sequence ID" value="NZ_LJGS01000037.1"/>
</dbReference>
<feature type="transmembrane region" description="Helical" evidence="1">
    <location>
        <begin position="22"/>
        <end position="43"/>
    </location>
</feature>
<keyword evidence="1" id="KW-0812">Transmembrane</keyword>
<dbReference type="Proteomes" id="UP000176087">
    <property type="component" value="Unassembled WGS sequence"/>
</dbReference>
<keyword evidence="1" id="KW-0472">Membrane</keyword>
<dbReference type="PATRIC" id="fig|933944.5.peg.5123"/>
<dbReference type="SMART" id="SM00014">
    <property type="entry name" value="acidPPc"/>
    <property type="match status" value="1"/>
</dbReference>
<reference evidence="3 4" key="1">
    <citation type="journal article" date="2016" name="Front. Microbiol.">
        <title>Comparative Genomics Analysis of Streptomyces Species Reveals Their Adaptation to the Marine Environment and Their Diversity at the Genomic Level.</title>
        <authorList>
            <person name="Tian X."/>
            <person name="Zhang Z."/>
            <person name="Yang T."/>
            <person name="Chen M."/>
            <person name="Li J."/>
            <person name="Chen F."/>
            <person name="Yang J."/>
            <person name="Li W."/>
            <person name="Zhang B."/>
            <person name="Zhang Z."/>
            <person name="Wu J."/>
            <person name="Zhang C."/>
            <person name="Long L."/>
            <person name="Xiao J."/>
        </authorList>
    </citation>
    <scope>NUCLEOTIDE SEQUENCE [LARGE SCALE GENOMIC DNA]</scope>
    <source>
        <strain evidence="3 4">SCSIO 10390</strain>
    </source>
</reference>
<dbReference type="EMBL" id="LJGT01000037">
    <property type="protein sequence ID" value="OEU92102.1"/>
    <property type="molecule type" value="Genomic_DNA"/>
</dbReference>
<evidence type="ECO:0000256" key="1">
    <source>
        <dbReference type="SAM" id="Phobius"/>
    </source>
</evidence>
<dbReference type="STRING" id="933944.AN215_06680"/>
<feature type="transmembrane region" description="Helical" evidence="1">
    <location>
        <begin position="107"/>
        <end position="125"/>
    </location>
</feature>
<dbReference type="AlphaFoldDB" id="A0A1E7JT90"/>
<feature type="transmembrane region" description="Helical" evidence="1">
    <location>
        <begin position="179"/>
        <end position="202"/>
    </location>
</feature>
<dbReference type="InterPro" id="IPR000326">
    <property type="entry name" value="PAP2/HPO"/>
</dbReference>